<reference evidence="2 3" key="1">
    <citation type="submission" date="2019-04" db="EMBL/GenBank/DDBJ databases">
        <title>High contiguity whole genome sequence and gene annotation resource for two Venturia nashicola isolates.</title>
        <authorList>
            <person name="Prokchorchik M."/>
            <person name="Won K."/>
            <person name="Lee Y."/>
            <person name="Choi E.D."/>
            <person name="Segonzac C."/>
            <person name="Sohn K.H."/>
        </authorList>
    </citation>
    <scope>NUCLEOTIDE SEQUENCE [LARGE SCALE GENOMIC DNA]</scope>
    <source>
        <strain evidence="2 3">PRI2</strain>
    </source>
</reference>
<evidence type="ECO:0000256" key="1">
    <source>
        <dbReference type="SAM" id="MobiDB-lite"/>
    </source>
</evidence>
<organism evidence="2 3">
    <name type="scientific">Venturia nashicola</name>
    <dbReference type="NCBI Taxonomy" id="86259"/>
    <lineage>
        <taxon>Eukaryota</taxon>
        <taxon>Fungi</taxon>
        <taxon>Dikarya</taxon>
        <taxon>Ascomycota</taxon>
        <taxon>Pezizomycotina</taxon>
        <taxon>Dothideomycetes</taxon>
        <taxon>Pleosporomycetidae</taxon>
        <taxon>Venturiales</taxon>
        <taxon>Venturiaceae</taxon>
        <taxon>Venturia</taxon>
    </lineage>
</organism>
<evidence type="ECO:0000313" key="2">
    <source>
        <dbReference type="EMBL" id="TID14724.1"/>
    </source>
</evidence>
<accession>A0A4Z1P4A3</accession>
<dbReference type="STRING" id="86259.A0A4Z1P4A3"/>
<protein>
    <submittedName>
        <fullName evidence="2">H(+)/Cl(-) exchange transporter 3</fullName>
    </submittedName>
</protein>
<feature type="compositionally biased region" description="Polar residues" evidence="1">
    <location>
        <begin position="142"/>
        <end position="164"/>
    </location>
</feature>
<name>A0A4Z1P4A3_9PEZI</name>
<evidence type="ECO:0000313" key="3">
    <source>
        <dbReference type="Proteomes" id="UP000298493"/>
    </source>
</evidence>
<keyword evidence="3" id="KW-1185">Reference proteome</keyword>
<dbReference type="EMBL" id="SNSC02000022">
    <property type="protein sequence ID" value="TID14724.1"/>
    <property type="molecule type" value="Genomic_DNA"/>
</dbReference>
<gene>
    <name evidence="2" type="ORF">E6O75_ATG08870</name>
</gene>
<dbReference type="AlphaFoldDB" id="A0A4Z1P4A3"/>
<feature type="region of interest" description="Disordered" evidence="1">
    <location>
        <begin position="134"/>
        <end position="176"/>
    </location>
</feature>
<sequence>MKDNHIIYSGILDVDLFETPSSTIQNLHAHGIKVIRYFSAGLLKIGGQIITSSPPVTRVVDSRSGRKKTNDVGLDGFTNTNSLGSTAADTALLMRALAVEAVKHGMSTGLEIAQSTIASVELVVHLAMDEEWSARRSRKTAVSKTNSSPRNQGSMSSVSRSTPETECAATMMDIKA</sequence>
<comment type="caution">
    <text evidence="2">The sequence shown here is derived from an EMBL/GenBank/DDBJ whole genome shotgun (WGS) entry which is preliminary data.</text>
</comment>
<dbReference type="Proteomes" id="UP000298493">
    <property type="component" value="Unassembled WGS sequence"/>
</dbReference>
<proteinExistence type="predicted"/>